<evidence type="ECO:0000256" key="5">
    <source>
        <dbReference type="ARBA" id="ARBA00022741"/>
    </source>
</evidence>
<evidence type="ECO:0000256" key="8">
    <source>
        <dbReference type="ARBA" id="ARBA00023012"/>
    </source>
</evidence>
<feature type="domain" description="Histidine kinase" evidence="11">
    <location>
        <begin position="289"/>
        <end position="374"/>
    </location>
</feature>
<evidence type="ECO:0000256" key="3">
    <source>
        <dbReference type="ARBA" id="ARBA00022553"/>
    </source>
</evidence>
<accession>A0ABQ4EJ10</accession>
<feature type="transmembrane region" description="Helical" evidence="10">
    <location>
        <begin position="65"/>
        <end position="84"/>
    </location>
</feature>
<evidence type="ECO:0000259" key="11">
    <source>
        <dbReference type="PROSITE" id="PS50109"/>
    </source>
</evidence>
<evidence type="ECO:0000256" key="9">
    <source>
        <dbReference type="SAM" id="Coils"/>
    </source>
</evidence>
<dbReference type="SMART" id="SM00387">
    <property type="entry name" value="HATPase_c"/>
    <property type="match status" value="1"/>
</dbReference>
<evidence type="ECO:0000256" key="10">
    <source>
        <dbReference type="SAM" id="Phobius"/>
    </source>
</evidence>
<keyword evidence="10" id="KW-0472">Membrane</keyword>
<dbReference type="InterPro" id="IPR055558">
    <property type="entry name" value="DUF7134"/>
</dbReference>
<dbReference type="PANTHER" id="PTHR24421:SF10">
    <property type="entry name" value="NITRATE_NITRITE SENSOR PROTEIN NARQ"/>
    <property type="match status" value="1"/>
</dbReference>
<dbReference type="Gene3D" id="3.30.565.10">
    <property type="entry name" value="Histidine kinase-like ATPase, C-terminal domain"/>
    <property type="match status" value="1"/>
</dbReference>
<dbReference type="SUPFAM" id="SSF55874">
    <property type="entry name" value="ATPase domain of HSP90 chaperone/DNA topoisomerase II/histidine kinase"/>
    <property type="match status" value="1"/>
</dbReference>
<comment type="catalytic activity">
    <reaction evidence="1">
        <text>ATP + protein L-histidine = ADP + protein N-phospho-L-histidine.</text>
        <dbReference type="EC" id="2.7.13.3"/>
    </reaction>
</comment>
<feature type="transmembrane region" description="Helical" evidence="10">
    <location>
        <begin position="128"/>
        <end position="145"/>
    </location>
</feature>
<dbReference type="InterPro" id="IPR011712">
    <property type="entry name" value="Sig_transdc_His_kin_sub3_dim/P"/>
</dbReference>
<sequence>MRAWWDRLVEWGRSRPPLVVDALVAIACYLIIIINAFSHQRTEWWVFLLAGLNVTPLVWRRRYPFWVTTVTGIGTTWLALAGALGNVPTAQLVATYTFAALCPPVQRIVLVVGTLVGVAVSVVPKDEVLSFGPTAIAFLVAYAMGTSARARRDRIAMLEERAHRLTEEQDAAAARERERLAREVHDILAHSMSLVVVQAEAGPVVVRSDPDKAEEVFDTISSTAREALVQLRRALGVLRSDGPARAPLPDLDAVRPLVESARRAGLVATLEEHGQRRPVPADLGVTAYRIVQESLTNTLRHARAGAVRVRMDWADAALRLEVSDDGRGPSGDGRPGGLGLVGMRERVSAAGGTLSTGPGPDGTGFRVAATLPLR</sequence>
<dbReference type="Pfam" id="PF02518">
    <property type="entry name" value="HATPase_c"/>
    <property type="match status" value="1"/>
</dbReference>
<dbReference type="CDD" id="cd16917">
    <property type="entry name" value="HATPase_UhpB-NarQ-NarX-like"/>
    <property type="match status" value="1"/>
</dbReference>
<evidence type="ECO:0000256" key="7">
    <source>
        <dbReference type="ARBA" id="ARBA00022840"/>
    </source>
</evidence>
<dbReference type="Pfam" id="PF23539">
    <property type="entry name" value="DUF7134"/>
    <property type="match status" value="1"/>
</dbReference>
<feature type="transmembrane region" description="Helical" evidence="10">
    <location>
        <begin position="18"/>
        <end position="37"/>
    </location>
</feature>
<feature type="transmembrane region" description="Helical" evidence="10">
    <location>
        <begin position="96"/>
        <end position="122"/>
    </location>
</feature>
<keyword evidence="5" id="KW-0547">Nucleotide-binding</keyword>
<proteinExistence type="predicted"/>
<dbReference type="RefSeq" id="WP_203856355.1">
    <property type="nucleotide sequence ID" value="NZ_BAAAZQ010000005.1"/>
</dbReference>
<dbReference type="GO" id="GO:0016301">
    <property type="term" value="F:kinase activity"/>
    <property type="evidence" value="ECO:0007669"/>
    <property type="project" value="UniProtKB-KW"/>
</dbReference>
<evidence type="ECO:0000313" key="12">
    <source>
        <dbReference type="EMBL" id="GIG94732.1"/>
    </source>
</evidence>
<dbReference type="Pfam" id="PF07730">
    <property type="entry name" value="HisKA_3"/>
    <property type="match status" value="1"/>
</dbReference>
<keyword evidence="6 12" id="KW-0418">Kinase</keyword>
<name>A0ABQ4EJ10_9ACTN</name>
<keyword evidence="8" id="KW-0902">Two-component regulatory system</keyword>
<dbReference type="InterPro" id="IPR036890">
    <property type="entry name" value="HATPase_C_sf"/>
</dbReference>
<keyword evidence="7" id="KW-0067">ATP-binding</keyword>
<evidence type="ECO:0000313" key="13">
    <source>
        <dbReference type="Proteomes" id="UP000621500"/>
    </source>
</evidence>
<dbReference type="EMBL" id="BONX01000007">
    <property type="protein sequence ID" value="GIG94732.1"/>
    <property type="molecule type" value="Genomic_DNA"/>
</dbReference>
<comment type="caution">
    <text evidence="12">The sequence shown here is derived from an EMBL/GenBank/DDBJ whole genome shotgun (WGS) entry which is preliminary data.</text>
</comment>
<keyword evidence="10" id="KW-1133">Transmembrane helix</keyword>
<dbReference type="EC" id="2.7.13.3" evidence="2"/>
<keyword evidence="9" id="KW-0175">Coiled coil</keyword>
<feature type="coiled-coil region" evidence="9">
    <location>
        <begin position="148"/>
        <end position="175"/>
    </location>
</feature>
<dbReference type="InterPro" id="IPR005467">
    <property type="entry name" value="His_kinase_dom"/>
</dbReference>
<dbReference type="PANTHER" id="PTHR24421">
    <property type="entry name" value="NITRATE/NITRITE SENSOR PROTEIN NARX-RELATED"/>
    <property type="match status" value="1"/>
</dbReference>
<dbReference type="PROSITE" id="PS50109">
    <property type="entry name" value="HIS_KIN"/>
    <property type="match status" value="1"/>
</dbReference>
<evidence type="ECO:0000256" key="2">
    <source>
        <dbReference type="ARBA" id="ARBA00012438"/>
    </source>
</evidence>
<evidence type="ECO:0000256" key="1">
    <source>
        <dbReference type="ARBA" id="ARBA00000085"/>
    </source>
</evidence>
<protein>
    <recommendedName>
        <fullName evidence="2">histidine kinase</fullName>
        <ecNumber evidence="2">2.7.13.3</ecNumber>
    </recommendedName>
</protein>
<dbReference type="Proteomes" id="UP000621500">
    <property type="component" value="Unassembled WGS sequence"/>
</dbReference>
<evidence type="ECO:0000256" key="6">
    <source>
        <dbReference type="ARBA" id="ARBA00022777"/>
    </source>
</evidence>
<keyword evidence="3" id="KW-0597">Phosphoprotein</keyword>
<organism evidence="12 13">
    <name type="scientific">Plantactinospora mayteni</name>
    <dbReference type="NCBI Taxonomy" id="566021"/>
    <lineage>
        <taxon>Bacteria</taxon>
        <taxon>Bacillati</taxon>
        <taxon>Actinomycetota</taxon>
        <taxon>Actinomycetes</taxon>
        <taxon>Micromonosporales</taxon>
        <taxon>Micromonosporaceae</taxon>
        <taxon>Plantactinospora</taxon>
    </lineage>
</organism>
<keyword evidence="13" id="KW-1185">Reference proteome</keyword>
<keyword evidence="4" id="KW-0808">Transferase</keyword>
<evidence type="ECO:0000256" key="4">
    <source>
        <dbReference type="ARBA" id="ARBA00022679"/>
    </source>
</evidence>
<dbReference type="InterPro" id="IPR003594">
    <property type="entry name" value="HATPase_dom"/>
</dbReference>
<keyword evidence="10" id="KW-0812">Transmembrane</keyword>
<dbReference type="InterPro" id="IPR050482">
    <property type="entry name" value="Sensor_HK_TwoCompSys"/>
</dbReference>
<gene>
    <name evidence="12" type="ORF">Pma05_13050</name>
</gene>
<reference evidence="12 13" key="1">
    <citation type="submission" date="2021-01" db="EMBL/GenBank/DDBJ databases">
        <title>Whole genome shotgun sequence of Plantactinospora mayteni NBRC 109088.</title>
        <authorList>
            <person name="Komaki H."/>
            <person name="Tamura T."/>
        </authorList>
    </citation>
    <scope>NUCLEOTIDE SEQUENCE [LARGE SCALE GENOMIC DNA]</scope>
    <source>
        <strain evidence="12 13">NBRC 109088</strain>
    </source>
</reference>
<dbReference type="Gene3D" id="1.20.5.1930">
    <property type="match status" value="1"/>
</dbReference>